<dbReference type="PATRIC" id="fig|1698285.3.peg.24"/>
<dbReference type="GO" id="GO:0046983">
    <property type="term" value="F:protein dimerization activity"/>
    <property type="evidence" value="ECO:0007669"/>
    <property type="project" value="InterPro"/>
</dbReference>
<dbReference type="InterPro" id="IPR011260">
    <property type="entry name" value="RNAP_asu_C"/>
</dbReference>
<evidence type="ECO:0000256" key="3">
    <source>
        <dbReference type="ARBA" id="ARBA00022478"/>
    </source>
</evidence>
<dbReference type="GO" id="GO:0003899">
    <property type="term" value="F:DNA-directed RNA polymerase activity"/>
    <property type="evidence" value="ECO:0007669"/>
    <property type="project" value="UniProtKB-EC"/>
</dbReference>
<dbReference type="InterPro" id="IPR036603">
    <property type="entry name" value="RBP11-like"/>
</dbReference>
<dbReference type="InterPro" id="IPR011262">
    <property type="entry name" value="DNA-dir_RNA_pol_insert"/>
</dbReference>
<dbReference type="FunFam" id="2.170.120.12:FF:000001">
    <property type="entry name" value="DNA-directed RNA polymerase subunit alpha"/>
    <property type="match status" value="1"/>
</dbReference>
<sequence length="299" mass="33019">MISLPEKPKVVEKDDNWARLEVEALYPGYGVTIGNSLRRVLLSSLPGAACTEAKIEGAQHEFSTIEGVVEDVVAISLNLKQLKFKLYGEEPQTVELSVEGEQEVTAADLETPTQVEVIAQGAPIATLTDDGASLEMELKVEQGLGYVTSEENKEEKAEAGVLHLDAIFTPVEKVSYDVEDMRVGEATDYNRLIMEIETDGSVTPEEAFIEACGILSEHFDCLGEGLEEQKEEKEQALGTEIEDLDISTRTQNILKDNNIKTVAGLVRRREETVADLEGMGDKSMKEIEKALRQRNLEFK</sequence>
<dbReference type="Pfam" id="PF01193">
    <property type="entry name" value="RNA_pol_L"/>
    <property type="match status" value="1"/>
</dbReference>
<accession>A0A133VR04</accession>
<dbReference type="SUPFAM" id="SSF47789">
    <property type="entry name" value="C-terminal domain of RNA polymerase alpha subunit"/>
    <property type="match status" value="1"/>
</dbReference>
<evidence type="ECO:0000313" key="10">
    <source>
        <dbReference type="EMBL" id="KXB08853.1"/>
    </source>
</evidence>
<keyword evidence="4" id="KW-0963">Cytoplasm</keyword>
<evidence type="ECO:0000256" key="6">
    <source>
        <dbReference type="ARBA" id="ARBA00022695"/>
    </source>
</evidence>
<dbReference type="Pfam" id="PF01000">
    <property type="entry name" value="RNA_pol_A_bac"/>
    <property type="match status" value="1"/>
</dbReference>
<gene>
    <name evidence="10" type="ORF">AKJ56_00120</name>
</gene>
<dbReference type="EC" id="2.7.7.6" evidence="2"/>
<dbReference type="CDD" id="cd06928">
    <property type="entry name" value="RNAP_alpha_NTD"/>
    <property type="match status" value="1"/>
</dbReference>
<dbReference type="GO" id="GO:0000428">
    <property type="term" value="C:DNA-directed RNA polymerase complex"/>
    <property type="evidence" value="ECO:0007669"/>
    <property type="project" value="UniProtKB-KW"/>
</dbReference>
<dbReference type="EMBL" id="LHYJ01000001">
    <property type="protein sequence ID" value="KXB08853.1"/>
    <property type="molecule type" value="Genomic_DNA"/>
</dbReference>
<dbReference type="SMART" id="SM00662">
    <property type="entry name" value="RPOLD"/>
    <property type="match status" value="1"/>
</dbReference>
<comment type="caution">
    <text evidence="10">The sequence shown here is derived from an EMBL/GenBank/DDBJ whole genome shotgun (WGS) entry which is preliminary data.</text>
</comment>
<dbReference type="SUPFAM" id="SSF55257">
    <property type="entry name" value="RBP11-like subunits of RNA polymerase"/>
    <property type="match status" value="1"/>
</dbReference>
<dbReference type="InterPro" id="IPR011263">
    <property type="entry name" value="DNA-dir_RNA_pol_RpoA/D/Rpb3"/>
</dbReference>
<evidence type="ECO:0000256" key="5">
    <source>
        <dbReference type="ARBA" id="ARBA00022679"/>
    </source>
</evidence>
<evidence type="ECO:0000256" key="7">
    <source>
        <dbReference type="ARBA" id="ARBA00023163"/>
    </source>
</evidence>
<dbReference type="GO" id="GO:0006351">
    <property type="term" value="P:DNA-templated transcription"/>
    <property type="evidence" value="ECO:0007669"/>
    <property type="project" value="InterPro"/>
</dbReference>
<dbReference type="Proteomes" id="UP000070175">
    <property type="component" value="Unassembled WGS sequence"/>
</dbReference>
<evidence type="ECO:0000256" key="8">
    <source>
        <dbReference type="ARBA" id="ARBA00048552"/>
    </source>
</evidence>
<organism evidence="10 11">
    <name type="scientific">candidate division MSBL1 archaeon SCGC-AAA382N08</name>
    <dbReference type="NCBI Taxonomy" id="1698285"/>
    <lineage>
        <taxon>Archaea</taxon>
        <taxon>Methanobacteriati</taxon>
        <taxon>Methanobacteriota</taxon>
        <taxon>candidate division MSBL1</taxon>
    </lineage>
</organism>
<dbReference type="Gene3D" id="1.10.150.20">
    <property type="entry name" value="5' to 3' exonuclease, C-terminal subdomain"/>
    <property type="match status" value="1"/>
</dbReference>
<dbReference type="Gene3D" id="2.170.120.12">
    <property type="entry name" value="DNA-directed RNA polymerase, insert domain"/>
    <property type="match status" value="1"/>
</dbReference>
<evidence type="ECO:0000259" key="9">
    <source>
        <dbReference type="SMART" id="SM00662"/>
    </source>
</evidence>
<dbReference type="AlphaFoldDB" id="A0A133VR04"/>
<dbReference type="Gene3D" id="3.30.1360.10">
    <property type="entry name" value="RNA polymerase, RBP11-like subunit"/>
    <property type="match status" value="1"/>
</dbReference>
<comment type="similarity">
    <text evidence="1">Belongs to the RNA polymerase alpha chain family.</text>
</comment>
<dbReference type="NCBIfam" id="TIGR02027">
    <property type="entry name" value="rpoA"/>
    <property type="match status" value="1"/>
</dbReference>
<proteinExistence type="inferred from homology"/>
<dbReference type="GO" id="GO:0005737">
    <property type="term" value="C:cytoplasm"/>
    <property type="evidence" value="ECO:0007669"/>
    <property type="project" value="UniProtKB-ARBA"/>
</dbReference>
<dbReference type="Pfam" id="PF03118">
    <property type="entry name" value="RNA_pol_A_CTD"/>
    <property type="match status" value="1"/>
</dbReference>
<dbReference type="SUPFAM" id="SSF56553">
    <property type="entry name" value="Insert subdomain of RNA polymerase alpha subunit"/>
    <property type="match status" value="1"/>
</dbReference>
<evidence type="ECO:0000256" key="1">
    <source>
        <dbReference type="ARBA" id="ARBA00007123"/>
    </source>
</evidence>
<keyword evidence="6" id="KW-0548">Nucleotidyltransferase</keyword>
<evidence type="ECO:0000313" key="11">
    <source>
        <dbReference type="Proteomes" id="UP000070175"/>
    </source>
</evidence>
<dbReference type="NCBIfam" id="NF003519">
    <property type="entry name" value="PRK05182.2-5"/>
    <property type="match status" value="1"/>
</dbReference>
<dbReference type="InterPro" id="IPR011773">
    <property type="entry name" value="DNA-dir_RpoA"/>
</dbReference>
<feature type="domain" description="DNA-directed RNA polymerase RpoA/D/Rpb3-type" evidence="9">
    <location>
        <begin position="17"/>
        <end position="225"/>
    </location>
</feature>
<evidence type="ECO:0000256" key="4">
    <source>
        <dbReference type="ARBA" id="ARBA00022490"/>
    </source>
</evidence>
<keyword evidence="5" id="KW-0808">Transferase</keyword>
<dbReference type="GO" id="GO:0003677">
    <property type="term" value="F:DNA binding"/>
    <property type="evidence" value="ECO:0007669"/>
    <property type="project" value="InterPro"/>
</dbReference>
<reference evidence="10 11" key="1">
    <citation type="journal article" date="2016" name="Sci. Rep.">
        <title>Metabolic traits of an uncultured archaeal lineage -MSBL1- from brine pools of the Red Sea.</title>
        <authorList>
            <person name="Mwirichia R."/>
            <person name="Alam I."/>
            <person name="Rashid M."/>
            <person name="Vinu M."/>
            <person name="Ba-Alawi W."/>
            <person name="Anthony Kamau A."/>
            <person name="Kamanda Ngugi D."/>
            <person name="Goker M."/>
            <person name="Klenk H.P."/>
            <person name="Bajic V."/>
            <person name="Stingl U."/>
        </authorList>
    </citation>
    <scope>NUCLEOTIDE SEQUENCE [LARGE SCALE GENOMIC DNA]</scope>
    <source>
        <strain evidence="10">SCGC-AAA382N08</strain>
    </source>
</reference>
<protein>
    <recommendedName>
        <fullName evidence="2">DNA-directed RNA polymerase</fullName>
        <ecNumber evidence="2">2.7.7.6</ecNumber>
    </recommendedName>
</protein>
<comment type="catalytic activity">
    <reaction evidence="8">
        <text>RNA(n) + a ribonucleoside 5'-triphosphate = RNA(n+1) + diphosphate</text>
        <dbReference type="Rhea" id="RHEA:21248"/>
        <dbReference type="Rhea" id="RHEA-COMP:14527"/>
        <dbReference type="Rhea" id="RHEA-COMP:17342"/>
        <dbReference type="ChEBI" id="CHEBI:33019"/>
        <dbReference type="ChEBI" id="CHEBI:61557"/>
        <dbReference type="ChEBI" id="CHEBI:140395"/>
        <dbReference type="EC" id="2.7.7.6"/>
    </reaction>
</comment>
<evidence type="ECO:0000256" key="2">
    <source>
        <dbReference type="ARBA" id="ARBA00012418"/>
    </source>
</evidence>
<dbReference type="InterPro" id="IPR036643">
    <property type="entry name" value="RNApol_insert_sf"/>
</dbReference>
<dbReference type="HAMAP" id="MF_00059">
    <property type="entry name" value="RNApol_bact_RpoA"/>
    <property type="match status" value="1"/>
</dbReference>
<keyword evidence="7" id="KW-0804">Transcription</keyword>
<name>A0A133VR04_9EURY</name>
<keyword evidence="11" id="KW-1185">Reference proteome</keyword>
<keyword evidence="3" id="KW-0240">DNA-directed RNA polymerase</keyword>